<keyword evidence="3" id="KW-1185">Reference proteome</keyword>
<feature type="transmembrane region" description="Helical" evidence="1">
    <location>
        <begin position="20"/>
        <end position="46"/>
    </location>
</feature>
<sequence length="203" mass="23239">MSRALYSMAEWITRFAYINVLWMLFTLAGAVLFGLFPATIALFSIIRQWLKGETDLPVFRTFWKYYKTDFLKSNQLGIVIYLLSSIFIFNLFFLHASIGELFTWTSAPLLAGLLLFLLILSYLFPAYVHFDLPLFKTAKNAFLTMLVSPGHTLLMVISLGAFYVLVSVIPALGFIFGVSFSAFIMMRFAHHAFNRIQEKQQPS</sequence>
<evidence type="ECO:0000313" key="3">
    <source>
        <dbReference type="Proteomes" id="UP000248066"/>
    </source>
</evidence>
<dbReference type="OrthoDB" id="2182676at2"/>
<reference evidence="2 3" key="1">
    <citation type="submission" date="2017-10" db="EMBL/GenBank/DDBJ databases">
        <title>Bacillus sp. nov., a halophilic bacterium isolated from a Yangshapao Lake.</title>
        <authorList>
            <person name="Wang H."/>
        </authorList>
    </citation>
    <scope>NUCLEOTIDE SEQUENCE [LARGE SCALE GENOMIC DNA]</scope>
    <source>
        <strain evidence="2 3">YSP-3</strain>
    </source>
</reference>
<dbReference type="EMBL" id="PDOF01000002">
    <property type="protein sequence ID" value="PYZ96482.1"/>
    <property type="molecule type" value="Genomic_DNA"/>
</dbReference>
<feature type="transmembrane region" description="Helical" evidence="1">
    <location>
        <begin position="110"/>
        <end position="130"/>
    </location>
</feature>
<protein>
    <recommendedName>
        <fullName evidence="4">DUF624 domain-containing protein</fullName>
    </recommendedName>
</protein>
<accession>A0A2W0HHN8</accession>
<feature type="transmembrane region" description="Helical" evidence="1">
    <location>
        <begin position="171"/>
        <end position="189"/>
    </location>
</feature>
<comment type="caution">
    <text evidence="2">The sequence shown here is derived from an EMBL/GenBank/DDBJ whole genome shotgun (WGS) entry which is preliminary data.</text>
</comment>
<organism evidence="2 3">
    <name type="scientific">Alteribacter lacisalsi</name>
    <dbReference type="NCBI Taxonomy" id="2045244"/>
    <lineage>
        <taxon>Bacteria</taxon>
        <taxon>Bacillati</taxon>
        <taxon>Bacillota</taxon>
        <taxon>Bacilli</taxon>
        <taxon>Bacillales</taxon>
        <taxon>Bacillaceae</taxon>
        <taxon>Alteribacter</taxon>
    </lineage>
</organism>
<dbReference type="InterPro" id="IPR006938">
    <property type="entry name" value="DUF624"/>
</dbReference>
<dbReference type="Proteomes" id="UP000248066">
    <property type="component" value="Unassembled WGS sequence"/>
</dbReference>
<dbReference type="Pfam" id="PF04854">
    <property type="entry name" value="DUF624"/>
    <property type="match status" value="1"/>
</dbReference>
<evidence type="ECO:0000256" key="1">
    <source>
        <dbReference type="SAM" id="Phobius"/>
    </source>
</evidence>
<proteinExistence type="predicted"/>
<evidence type="ECO:0008006" key="4">
    <source>
        <dbReference type="Google" id="ProtNLM"/>
    </source>
</evidence>
<dbReference type="RefSeq" id="WP_110520214.1">
    <property type="nucleotide sequence ID" value="NZ_PDOF01000002.1"/>
</dbReference>
<feature type="transmembrane region" description="Helical" evidence="1">
    <location>
        <begin position="142"/>
        <end position="165"/>
    </location>
</feature>
<feature type="transmembrane region" description="Helical" evidence="1">
    <location>
        <begin position="76"/>
        <end position="98"/>
    </location>
</feature>
<evidence type="ECO:0000313" key="2">
    <source>
        <dbReference type="EMBL" id="PYZ96482.1"/>
    </source>
</evidence>
<dbReference type="AlphaFoldDB" id="A0A2W0HHN8"/>
<name>A0A2W0HHN8_9BACI</name>
<keyword evidence="1" id="KW-0472">Membrane</keyword>
<keyword evidence="1" id="KW-1133">Transmembrane helix</keyword>
<gene>
    <name evidence="2" type="ORF">CR205_12235</name>
</gene>
<keyword evidence="1" id="KW-0812">Transmembrane</keyword>